<keyword evidence="3" id="KW-1185">Reference proteome</keyword>
<gene>
    <name evidence="2" type="ORF">MCOR_17007</name>
</gene>
<dbReference type="PANTHER" id="PTHR19963:SF30">
    <property type="entry name" value="ENDONUCLEASE_EXONUCLEASE_PHOSPHATASE DOMAIN-CONTAINING PROTEIN"/>
    <property type="match status" value="1"/>
</dbReference>
<dbReference type="OrthoDB" id="6091153at2759"/>
<evidence type="ECO:0000313" key="2">
    <source>
        <dbReference type="EMBL" id="CAC5381092.1"/>
    </source>
</evidence>
<reference evidence="2 3" key="1">
    <citation type="submission" date="2020-06" db="EMBL/GenBank/DDBJ databases">
        <authorList>
            <person name="Li R."/>
            <person name="Bekaert M."/>
        </authorList>
    </citation>
    <scope>NUCLEOTIDE SEQUENCE [LARGE SCALE GENOMIC DNA]</scope>
    <source>
        <strain evidence="3">wild</strain>
    </source>
</reference>
<dbReference type="EMBL" id="CACVKT020002990">
    <property type="protein sequence ID" value="CAC5381092.1"/>
    <property type="molecule type" value="Genomic_DNA"/>
</dbReference>
<organism evidence="2 3">
    <name type="scientific">Mytilus coruscus</name>
    <name type="common">Sea mussel</name>
    <dbReference type="NCBI Taxonomy" id="42192"/>
    <lineage>
        <taxon>Eukaryota</taxon>
        <taxon>Metazoa</taxon>
        <taxon>Spiralia</taxon>
        <taxon>Lophotrochozoa</taxon>
        <taxon>Mollusca</taxon>
        <taxon>Bivalvia</taxon>
        <taxon>Autobranchia</taxon>
        <taxon>Pteriomorphia</taxon>
        <taxon>Mytilida</taxon>
        <taxon>Mytiloidea</taxon>
        <taxon>Mytilidae</taxon>
        <taxon>Mytilinae</taxon>
        <taxon>Mytilus</taxon>
    </lineage>
</organism>
<feature type="coiled-coil region" evidence="1">
    <location>
        <begin position="123"/>
        <end position="150"/>
    </location>
</feature>
<dbReference type="PANTHER" id="PTHR19963">
    <property type="entry name" value="CCHC-TYPE DOMAIN-CONTAINING PROTEIN"/>
    <property type="match status" value="1"/>
</dbReference>
<proteinExistence type="predicted"/>
<protein>
    <submittedName>
        <fullName evidence="2">Uncharacterized protein</fullName>
    </submittedName>
</protein>
<sequence length="211" mass="24300">MLKNLSGLSKRDFRRPIKPNCTEHNYGSVVKRLWKGQDIRPLANLAYPTDPNDVRETLVKEQFIDGIMSVDMRLRIKQARPADLNDAISHPAELEGFNKAEIKQEGKGYSRAITRDGDTSDTIDKTKELLKNMQTALSDLQQEVKALKQTLEKGCFPFNGNSKFQNRKKRGCFNCGRLNISRKIVPKVVYRELIGSPHRDRKYHMKNRTVR</sequence>
<keyword evidence="1" id="KW-0175">Coiled coil</keyword>
<evidence type="ECO:0000256" key="1">
    <source>
        <dbReference type="SAM" id="Coils"/>
    </source>
</evidence>
<name>A0A6J8BAX2_MYTCO</name>
<dbReference type="Proteomes" id="UP000507470">
    <property type="component" value="Unassembled WGS sequence"/>
</dbReference>
<evidence type="ECO:0000313" key="3">
    <source>
        <dbReference type="Proteomes" id="UP000507470"/>
    </source>
</evidence>
<dbReference type="AlphaFoldDB" id="A0A6J8BAX2"/>
<accession>A0A6J8BAX2</accession>